<dbReference type="RefSeq" id="WP_051518236.1">
    <property type="nucleotide sequence ID" value="NZ_AWQS01000029.1"/>
</dbReference>
<protein>
    <submittedName>
        <fullName evidence="8">Transcriptional regulator</fullName>
    </submittedName>
</protein>
<dbReference type="Pfam" id="PF02607">
    <property type="entry name" value="B12-binding_2"/>
    <property type="match status" value="1"/>
</dbReference>
<dbReference type="GO" id="GO:0003700">
    <property type="term" value="F:DNA-binding transcription factor activity"/>
    <property type="evidence" value="ECO:0007669"/>
    <property type="project" value="InterPro"/>
</dbReference>
<dbReference type="AlphaFoldDB" id="W9GL81"/>
<dbReference type="SMART" id="SM00422">
    <property type="entry name" value="HTH_MERR"/>
    <property type="match status" value="1"/>
</dbReference>
<dbReference type="Proteomes" id="UP000019494">
    <property type="component" value="Unassembled WGS sequence"/>
</dbReference>
<dbReference type="InterPro" id="IPR006158">
    <property type="entry name" value="Cobalamin-bd"/>
</dbReference>
<name>W9GL81_9MICO</name>
<keyword evidence="2" id="KW-0805">Transcription regulation</keyword>
<accession>W9GL81</accession>
<feature type="domain" description="HTH merR-type" evidence="6">
    <location>
        <begin position="1"/>
        <end position="59"/>
    </location>
</feature>
<gene>
    <name evidence="8" type="ORF">N864_14280</name>
</gene>
<evidence type="ECO:0000259" key="6">
    <source>
        <dbReference type="PROSITE" id="PS50937"/>
    </source>
</evidence>
<evidence type="ECO:0000313" key="9">
    <source>
        <dbReference type="Proteomes" id="UP000019494"/>
    </source>
</evidence>
<dbReference type="Gene3D" id="1.10.1660.10">
    <property type="match status" value="1"/>
</dbReference>
<keyword evidence="3" id="KW-0238">DNA-binding</keyword>
<dbReference type="EMBL" id="AWQS01000029">
    <property type="protein sequence ID" value="EWT06870.1"/>
    <property type="molecule type" value="Genomic_DNA"/>
</dbReference>
<dbReference type="GO" id="GO:0031419">
    <property type="term" value="F:cobalamin binding"/>
    <property type="evidence" value="ECO:0007669"/>
    <property type="project" value="InterPro"/>
</dbReference>
<dbReference type="Pfam" id="PF02310">
    <property type="entry name" value="B12-binding"/>
    <property type="match status" value="1"/>
</dbReference>
<dbReference type="Pfam" id="PF13411">
    <property type="entry name" value="MerR_1"/>
    <property type="match status" value="1"/>
</dbReference>
<sequence length="316" mass="32375">MYTIKRAAEQVGISAATLRAWERRYGIVAPTRSDGGYRLYDEKDVRALALMAQLVNDGWTPSLAAGEATRRLEAEAAQDKRPRPAVPLGVEDSPRAQPSSAAFAEVLVEAGAALDAEALAAALDEMFAVGSFEAVVDQHLMPAMGGLGAAWAAGRISVAGEHFVSNAVQRRLAAGYEAAASFASGPPVLVGLGPGGRHELGLLAFAVAARRRGLATDYLGADLPVADWVSAARERGPAALVLAVPTPDDVEQVAAVVAAVRRARPDLLIAVGGAEQDRAPAQVLRLGHDIGTGAALLATSLGRAAAGLAAGSGSPQ</sequence>
<dbReference type="GO" id="GO:0046872">
    <property type="term" value="F:metal ion binding"/>
    <property type="evidence" value="ECO:0007669"/>
    <property type="project" value="InterPro"/>
</dbReference>
<dbReference type="PROSITE" id="PS51332">
    <property type="entry name" value="B12_BINDING"/>
    <property type="match status" value="1"/>
</dbReference>
<dbReference type="InterPro" id="IPR000551">
    <property type="entry name" value="MerR-type_HTH_dom"/>
</dbReference>
<dbReference type="InterPro" id="IPR047057">
    <property type="entry name" value="MerR_fam"/>
</dbReference>
<evidence type="ECO:0000259" key="7">
    <source>
        <dbReference type="PROSITE" id="PS51332"/>
    </source>
</evidence>
<evidence type="ECO:0000313" key="8">
    <source>
        <dbReference type="EMBL" id="EWT06870.1"/>
    </source>
</evidence>
<keyword evidence="4" id="KW-0804">Transcription</keyword>
<dbReference type="Gene3D" id="3.40.50.280">
    <property type="entry name" value="Cobalamin-binding domain"/>
    <property type="match status" value="1"/>
</dbReference>
<dbReference type="InterPro" id="IPR009061">
    <property type="entry name" value="DNA-bd_dom_put_sf"/>
</dbReference>
<feature type="compositionally biased region" description="Basic and acidic residues" evidence="5">
    <location>
        <begin position="71"/>
        <end position="82"/>
    </location>
</feature>
<keyword evidence="1" id="KW-0678">Repressor</keyword>
<dbReference type="PROSITE" id="PS50937">
    <property type="entry name" value="HTH_MERR_2"/>
    <property type="match status" value="1"/>
</dbReference>
<dbReference type="GO" id="GO:0003677">
    <property type="term" value="F:DNA binding"/>
    <property type="evidence" value="ECO:0007669"/>
    <property type="project" value="UniProtKB-KW"/>
</dbReference>
<proteinExistence type="predicted"/>
<comment type="caution">
    <text evidence="8">The sequence shown here is derived from an EMBL/GenBank/DDBJ whole genome shotgun (WGS) entry which is preliminary data.</text>
</comment>
<reference evidence="9" key="1">
    <citation type="submission" date="2013-08" db="EMBL/GenBank/DDBJ databases">
        <title>Intrasporangium oryzae NRRL B-24470.</title>
        <authorList>
            <person name="Liu H."/>
            <person name="Wang G."/>
        </authorList>
    </citation>
    <scope>NUCLEOTIDE SEQUENCE [LARGE SCALE GENOMIC DNA]</scope>
    <source>
        <strain evidence="9">Q5-1</strain>
    </source>
</reference>
<dbReference type="PANTHER" id="PTHR30204">
    <property type="entry name" value="REDOX-CYCLING DRUG-SENSING TRANSCRIPTIONAL ACTIVATOR SOXR"/>
    <property type="match status" value="1"/>
</dbReference>
<dbReference type="PANTHER" id="PTHR30204:SF69">
    <property type="entry name" value="MERR-FAMILY TRANSCRIPTIONAL REGULATOR"/>
    <property type="match status" value="1"/>
</dbReference>
<dbReference type="Gene3D" id="1.10.1240.10">
    <property type="entry name" value="Methionine synthase domain"/>
    <property type="match status" value="1"/>
</dbReference>
<evidence type="ECO:0000256" key="3">
    <source>
        <dbReference type="ARBA" id="ARBA00023125"/>
    </source>
</evidence>
<dbReference type="InterPro" id="IPR036594">
    <property type="entry name" value="Meth_synthase_dom"/>
</dbReference>
<dbReference type="SUPFAM" id="SSF52242">
    <property type="entry name" value="Cobalamin (vitamin B12)-binding domain"/>
    <property type="match status" value="1"/>
</dbReference>
<dbReference type="InterPro" id="IPR003759">
    <property type="entry name" value="Cbl-bd_cap"/>
</dbReference>
<evidence type="ECO:0000256" key="4">
    <source>
        <dbReference type="ARBA" id="ARBA00023163"/>
    </source>
</evidence>
<evidence type="ECO:0000256" key="1">
    <source>
        <dbReference type="ARBA" id="ARBA00022491"/>
    </source>
</evidence>
<dbReference type="InterPro" id="IPR036724">
    <property type="entry name" value="Cobalamin-bd_sf"/>
</dbReference>
<feature type="domain" description="B12-binding" evidence="7">
    <location>
        <begin position="185"/>
        <end position="315"/>
    </location>
</feature>
<dbReference type="SUPFAM" id="SSF46955">
    <property type="entry name" value="Putative DNA-binding domain"/>
    <property type="match status" value="1"/>
</dbReference>
<dbReference type="OrthoDB" id="9800334at2"/>
<evidence type="ECO:0000256" key="5">
    <source>
        <dbReference type="SAM" id="MobiDB-lite"/>
    </source>
</evidence>
<feature type="region of interest" description="Disordered" evidence="5">
    <location>
        <begin position="71"/>
        <end position="94"/>
    </location>
</feature>
<keyword evidence="9" id="KW-1185">Reference proteome</keyword>
<dbReference type="CDD" id="cd01104">
    <property type="entry name" value="HTH_MlrA-CarA"/>
    <property type="match status" value="1"/>
</dbReference>
<dbReference type="PATRIC" id="fig|584657.3.peg.1146"/>
<organism evidence="8 9">
    <name type="scientific">Intrasporangium chromatireducens Q5-1</name>
    <dbReference type="NCBI Taxonomy" id="584657"/>
    <lineage>
        <taxon>Bacteria</taxon>
        <taxon>Bacillati</taxon>
        <taxon>Actinomycetota</taxon>
        <taxon>Actinomycetes</taxon>
        <taxon>Micrococcales</taxon>
        <taxon>Intrasporangiaceae</taxon>
        <taxon>Intrasporangium</taxon>
    </lineage>
</organism>
<evidence type="ECO:0000256" key="2">
    <source>
        <dbReference type="ARBA" id="ARBA00023015"/>
    </source>
</evidence>